<dbReference type="GO" id="GO:0050482">
    <property type="term" value="P:arachidonate secretion"/>
    <property type="evidence" value="ECO:0007669"/>
    <property type="project" value="InterPro"/>
</dbReference>
<name>V5G499_ANOGL</name>
<organism evidence="2">
    <name type="scientific">Anoplophora glabripennis</name>
    <name type="common">Asian longhorn beetle</name>
    <name type="synonym">Anoplophora nobilis</name>
    <dbReference type="NCBI Taxonomy" id="217634"/>
    <lineage>
        <taxon>Eukaryota</taxon>
        <taxon>Metazoa</taxon>
        <taxon>Ecdysozoa</taxon>
        <taxon>Arthropoda</taxon>
        <taxon>Hexapoda</taxon>
        <taxon>Insecta</taxon>
        <taxon>Pterygota</taxon>
        <taxon>Neoptera</taxon>
        <taxon>Endopterygota</taxon>
        <taxon>Coleoptera</taxon>
        <taxon>Polyphaga</taxon>
        <taxon>Cucujiformia</taxon>
        <taxon>Chrysomeloidea</taxon>
        <taxon>Cerambycidae</taxon>
        <taxon>Lamiinae</taxon>
        <taxon>Lamiini</taxon>
        <taxon>Anoplophora</taxon>
    </lineage>
</organism>
<proteinExistence type="predicted"/>
<dbReference type="Gene3D" id="1.20.90.10">
    <property type="entry name" value="Phospholipase A2 domain"/>
    <property type="match status" value="1"/>
</dbReference>
<feature type="domain" description="Phospholipase A2-like" evidence="1">
    <location>
        <begin position="33"/>
        <end position="98"/>
    </location>
</feature>
<protein>
    <recommendedName>
        <fullName evidence="1">Phospholipase A2-like domain-containing protein</fullName>
    </recommendedName>
</protein>
<evidence type="ECO:0000313" key="2">
    <source>
        <dbReference type="EMBL" id="JAB64860.1"/>
    </source>
</evidence>
<accession>V5G499</accession>
<dbReference type="EMBL" id="GALX01003606">
    <property type="protein sequence ID" value="JAB64860.1"/>
    <property type="molecule type" value="Transcribed_RNA"/>
</dbReference>
<dbReference type="GO" id="GO:0004623">
    <property type="term" value="F:phospholipase A2 activity"/>
    <property type="evidence" value="ECO:0007669"/>
    <property type="project" value="InterPro"/>
</dbReference>
<dbReference type="Pfam" id="PF08398">
    <property type="entry name" value="Phospholip_A2_4"/>
    <property type="match status" value="1"/>
</dbReference>
<dbReference type="InterPro" id="IPR036444">
    <property type="entry name" value="PLipase_A2_dom_sf"/>
</dbReference>
<dbReference type="InterPro" id="IPR013607">
    <property type="entry name" value="Phospholipase_A2-like"/>
</dbReference>
<evidence type="ECO:0000259" key="1">
    <source>
        <dbReference type="Pfam" id="PF08398"/>
    </source>
</evidence>
<reference evidence="2" key="1">
    <citation type="submission" date="2013-07" db="EMBL/GenBank/DDBJ databases">
        <title>Midgut Transcriptome Profiling of Anoplphora glabripennis, a Lignocellulose Degrading, Wood-Boring Cerambycid.</title>
        <authorList>
            <person name="Scully E.D."/>
            <person name="Hoover K."/>
            <person name="Carlson J.E."/>
            <person name="Tien M."/>
            <person name="Geib S.M."/>
        </authorList>
    </citation>
    <scope>NUCLEOTIDE SEQUENCE</scope>
</reference>
<dbReference type="GO" id="GO:0006644">
    <property type="term" value="P:phospholipid metabolic process"/>
    <property type="evidence" value="ECO:0007669"/>
    <property type="project" value="InterPro"/>
</dbReference>
<dbReference type="GO" id="GO:0005198">
    <property type="term" value="F:structural molecule activity"/>
    <property type="evidence" value="ECO:0007669"/>
    <property type="project" value="InterPro"/>
</dbReference>
<sequence>MLVHRKSIVNRRKRSYKNGSGLVNDLVDKLPFELHLPGYQYCGPGTQLQKRLKKGQLGVNDLDKKCLAHDIQYQKSSDLKDRHKADYQLEQSAWERVKSKDASLGEKAAAWVVTNIMKAKRKLGMGLRKKLKKGIKKRIIPVPKNGGFLPLLLPILGALGALGGGAAGIAKAINDAKTNKQQLAEQQRHNLAMEQVGKGLRLNKKGKGLFLAPYKKNSQ</sequence>
<dbReference type="AlphaFoldDB" id="V5G499"/>